<dbReference type="Pfam" id="PF00528">
    <property type="entry name" value="BPD_transp_1"/>
    <property type="match status" value="1"/>
</dbReference>
<dbReference type="SUPFAM" id="SSF161098">
    <property type="entry name" value="MetI-like"/>
    <property type="match status" value="1"/>
</dbReference>
<evidence type="ECO:0000313" key="10">
    <source>
        <dbReference type="Proteomes" id="UP000244729"/>
    </source>
</evidence>
<evidence type="ECO:0000313" key="9">
    <source>
        <dbReference type="EMBL" id="AWB96025.1"/>
    </source>
</evidence>
<reference evidence="9 10" key="1">
    <citation type="submission" date="2018-04" db="EMBL/GenBank/DDBJ databases">
        <authorList>
            <person name="Li J."/>
        </authorList>
    </citation>
    <scope>NUCLEOTIDE SEQUENCE [LARGE SCALE GENOMIC DNA]</scope>
    <source>
        <strain evidence="10">30A</strain>
    </source>
</reference>
<keyword evidence="6 7" id="KW-0472">Membrane</keyword>
<keyword evidence="4 7" id="KW-0812">Transmembrane</keyword>
<dbReference type="InterPro" id="IPR050366">
    <property type="entry name" value="BP-dependent_transpt_permease"/>
</dbReference>
<comment type="similarity">
    <text evidence="7">Belongs to the binding-protein-dependent transport system permease family.</text>
</comment>
<evidence type="ECO:0000256" key="5">
    <source>
        <dbReference type="ARBA" id="ARBA00022989"/>
    </source>
</evidence>
<keyword evidence="3" id="KW-1003">Cell membrane</keyword>
<dbReference type="EMBL" id="CP028913">
    <property type="protein sequence ID" value="AWB96025.1"/>
    <property type="molecule type" value="Genomic_DNA"/>
</dbReference>
<dbReference type="PANTHER" id="PTHR43386">
    <property type="entry name" value="OLIGOPEPTIDE TRANSPORT SYSTEM PERMEASE PROTEIN APPC"/>
    <property type="match status" value="1"/>
</dbReference>
<comment type="subcellular location">
    <subcellularLocation>
        <location evidence="1 7">Cell membrane</location>
        <topology evidence="1 7">Multi-pass membrane protein</topology>
    </subcellularLocation>
</comment>
<feature type="region of interest" description="Disordered" evidence="8">
    <location>
        <begin position="1"/>
        <end position="22"/>
    </location>
</feature>
<feature type="transmembrane region" description="Helical" evidence="7">
    <location>
        <begin position="162"/>
        <end position="186"/>
    </location>
</feature>
<dbReference type="InterPro" id="IPR000515">
    <property type="entry name" value="MetI-like"/>
</dbReference>
<dbReference type="Gene3D" id="1.10.3720.10">
    <property type="entry name" value="MetI-like"/>
    <property type="match status" value="1"/>
</dbReference>
<accession>A0A2S0WXF6</accession>
<dbReference type="GO" id="GO:0005886">
    <property type="term" value="C:plasma membrane"/>
    <property type="evidence" value="ECO:0007669"/>
    <property type="project" value="UniProtKB-SubCell"/>
</dbReference>
<evidence type="ECO:0000256" key="8">
    <source>
        <dbReference type="SAM" id="MobiDB-lite"/>
    </source>
</evidence>
<dbReference type="RefSeq" id="WP_108595831.1">
    <property type="nucleotide sequence ID" value="NZ_CP028913.1"/>
</dbReference>
<feature type="transmembrane region" description="Helical" evidence="7">
    <location>
        <begin position="131"/>
        <end position="155"/>
    </location>
</feature>
<evidence type="ECO:0000256" key="1">
    <source>
        <dbReference type="ARBA" id="ARBA00004651"/>
    </source>
</evidence>
<evidence type="ECO:0000256" key="6">
    <source>
        <dbReference type="ARBA" id="ARBA00023136"/>
    </source>
</evidence>
<proteinExistence type="inferred from homology"/>
<dbReference type="Proteomes" id="UP000244729">
    <property type="component" value="Chromosome"/>
</dbReference>
<feature type="transmembrane region" description="Helical" evidence="7">
    <location>
        <begin position="198"/>
        <end position="218"/>
    </location>
</feature>
<feature type="transmembrane region" description="Helical" evidence="7">
    <location>
        <begin position="69"/>
        <end position="90"/>
    </location>
</feature>
<feature type="transmembrane region" description="Helical" evidence="7">
    <location>
        <begin position="306"/>
        <end position="330"/>
    </location>
</feature>
<dbReference type="OrthoDB" id="6637947at2"/>
<evidence type="ECO:0000256" key="4">
    <source>
        <dbReference type="ARBA" id="ARBA00022692"/>
    </source>
</evidence>
<evidence type="ECO:0000256" key="2">
    <source>
        <dbReference type="ARBA" id="ARBA00022448"/>
    </source>
</evidence>
<keyword evidence="10" id="KW-1185">Reference proteome</keyword>
<gene>
    <name evidence="9" type="ORF">DCE93_10440</name>
</gene>
<feature type="transmembrane region" description="Helical" evidence="7">
    <location>
        <begin position="249"/>
        <end position="270"/>
    </location>
</feature>
<dbReference type="GO" id="GO:0071916">
    <property type="term" value="F:dipeptide transmembrane transporter activity"/>
    <property type="evidence" value="ECO:0007669"/>
    <property type="project" value="TreeGrafter"/>
</dbReference>
<dbReference type="AlphaFoldDB" id="A0A2S0WXF6"/>
<dbReference type="CDD" id="cd06261">
    <property type="entry name" value="TM_PBP2"/>
    <property type="match status" value="1"/>
</dbReference>
<dbReference type="KEGG" id="agm:DCE93_10440"/>
<dbReference type="PANTHER" id="PTHR43386:SF1">
    <property type="entry name" value="D,D-DIPEPTIDE TRANSPORT SYSTEM PERMEASE PROTEIN DDPC-RELATED"/>
    <property type="match status" value="1"/>
</dbReference>
<keyword evidence="5 7" id="KW-1133">Transmembrane helix</keyword>
<dbReference type="InterPro" id="IPR035906">
    <property type="entry name" value="MetI-like_sf"/>
</dbReference>
<evidence type="ECO:0000256" key="7">
    <source>
        <dbReference type="RuleBase" id="RU363032"/>
    </source>
</evidence>
<protein>
    <submittedName>
        <fullName evidence="9">ABC transporter permease</fullName>
    </submittedName>
</protein>
<sequence length="365" mass="37912">MDDSQPTLDHDASDPGYETGDDALFQAPVSAEAVREATREATATAAIAAARSSRGGRFRHILPSRSGKLIAGVVIVGLITLFGIFGPMIAQPPRDSDNPALLPPSPEHWLGTTKLGYDVFSQLAWGTQGSLFIGIVAGIVALVLAVVFGVFAGYFGGVLDELLTLFTNIVLVIPGLPVVMVIAAYVQNAEGLGPLARSSLLVALILGITGWAGSAVVLRAQARSLRTREYVAAARVAGEKPGRIIFVEILPNLVPLLAAQFIFGVIFAVLGEAGLSYLGLGPTGSITLGTMLNDAQTGQAVGTGAWWWFVPPGAIIAALGAGLSLINFAIDEVVNPKLRLAPENAKRQRRAAKAGKGVADTGAFA</sequence>
<evidence type="ECO:0000256" key="3">
    <source>
        <dbReference type="ARBA" id="ARBA00022475"/>
    </source>
</evidence>
<organism evidence="9 10">
    <name type="scientific">Agromyces badenianii</name>
    <dbReference type="NCBI Taxonomy" id="2080742"/>
    <lineage>
        <taxon>Bacteria</taxon>
        <taxon>Bacillati</taxon>
        <taxon>Actinomycetota</taxon>
        <taxon>Actinomycetes</taxon>
        <taxon>Micrococcales</taxon>
        <taxon>Microbacteriaceae</taxon>
        <taxon>Agromyces</taxon>
    </lineage>
</organism>
<keyword evidence="2 7" id="KW-0813">Transport</keyword>
<name>A0A2S0WXF6_9MICO</name>
<dbReference type="PROSITE" id="PS50928">
    <property type="entry name" value="ABC_TM1"/>
    <property type="match status" value="1"/>
</dbReference>